<dbReference type="SMART" id="SM00530">
    <property type="entry name" value="HTH_XRE"/>
    <property type="match status" value="2"/>
</dbReference>
<protein>
    <recommendedName>
        <fullName evidence="2">HTH cro/C1-type domain-containing protein</fullName>
    </recommendedName>
</protein>
<keyword evidence="4" id="KW-1185">Reference proteome</keyword>
<dbReference type="EMBL" id="BAAAIH010000031">
    <property type="protein sequence ID" value="GAA1283476.1"/>
    <property type="molecule type" value="Genomic_DNA"/>
</dbReference>
<evidence type="ECO:0000259" key="2">
    <source>
        <dbReference type="PROSITE" id="PS50943"/>
    </source>
</evidence>
<dbReference type="Gene3D" id="1.10.260.40">
    <property type="entry name" value="lambda repressor-like DNA-binding domains"/>
    <property type="match status" value="2"/>
</dbReference>
<dbReference type="PROSITE" id="PS50943">
    <property type="entry name" value="HTH_CROC1"/>
    <property type="match status" value="1"/>
</dbReference>
<dbReference type="PANTHER" id="PTHR34475">
    <property type="match status" value="1"/>
</dbReference>
<organism evidence="3 4">
    <name type="scientific">Streptomyces javensis</name>
    <dbReference type="NCBI Taxonomy" id="114698"/>
    <lineage>
        <taxon>Bacteria</taxon>
        <taxon>Bacillati</taxon>
        <taxon>Actinomycetota</taxon>
        <taxon>Actinomycetes</taxon>
        <taxon>Kitasatosporales</taxon>
        <taxon>Streptomycetaceae</taxon>
        <taxon>Streptomyces</taxon>
        <taxon>Streptomyces violaceusniger group</taxon>
    </lineage>
</organism>
<proteinExistence type="predicted"/>
<keyword evidence="1" id="KW-0175">Coiled coil</keyword>
<gene>
    <name evidence="3" type="ORF">GCM10009579_51010</name>
</gene>
<evidence type="ECO:0000313" key="4">
    <source>
        <dbReference type="Proteomes" id="UP001500282"/>
    </source>
</evidence>
<evidence type="ECO:0000313" key="3">
    <source>
        <dbReference type="EMBL" id="GAA1283476.1"/>
    </source>
</evidence>
<dbReference type="CDD" id="cd00093">
    <property type="entry name" value="HTH_XRE"/>
    <property type="match status" value="2"/>
</dbReference>
<dbReference type="InterPro" id="IPR050400">
    <property type="entry name" value="Bact_Cytoskel_RodZ"/>
</dbReference>
<dbReference type="Pfam" id="PF01381">
    <property type="entry name" value="HTH_3"/>
    <property type="match status" value="1"/>
</dbReference>
<feature type="domain" description="HTH cro/C1-type" evidence="2">
    <location>
        <begin position="24"/>
        <end position="83"/>
    </location>
</feature>
<dbReference type="Proteomes" id="UP001500282">
    <property type="component" value="Unassembled WGS sequence"/>
</dbReference>
<dbReference type="PANTHER" id="PTHR34475:SF1">
    <property type="entry name" value="CYTOSKELETON PROTEIN RODZ"/>
    <property type="match status" value="1"/>
</dbReference>
<evidence type="ECO:0000256" key="1">
    <source>
        <dbReference type="SAM" id="Coils"/>
    </source>
</evidence>
<dbReference type="SUPFAM" id="SSF47413">
    <property type="entry name" value="lambda repressor-like DNA-binding domains"/>
    <property type="match status" value="2"/>
</dbReference>
<reference evidence="3 4" key="1">
    <citation type="journal article" date="2019" name="Int. J. Syst. Evol. Microbiol.">
        <title>The Global Catalogue of Microorganisms (GCM) 10K type strain sequencing project: providing services to taxonomists for standard genome sequencing and annotation.</title>
        <authorList>
            <consortium name="The Broad Institute Genomics Platform"/>
            <consortium name="The Broad Institute Genome Sequencing Center for Infectious Disease"/>
            <person name="Wu L."/>
            <person name="Ma J."/>
        </authorList>
    </citation>
    <scope>NUCLEOTIDE SEQUENCE [LARGE SCALE GENOMIC DNA]</scope>
    <source>
        <strain evidence="3 4">JCM 11448</strain>
    </source>
</reference>
<dbReference type="Pfam" id="PF13413">
    <property type="entry name" value="HTH_25"/>
    <property type="match status" value="1"/>
</dbReference>
<accession>A0ABN1X5U9</accession>
<dbReference type="InterPro" id="IPR001387">
    <property type="entry name" value="Cro/C1-type_HTH"/>
</dbReference>
<comment type="caution">
    <text evidence="3">The sequence shown here is derived from an EMBL/GenBank/DDBJ whole genome shotgun (WGS) entry which is preliminary data.</text>
</comment>
<dbReference type="InterPro" id="IPR010982">
    <property type="entry name" value="Lambda_DNA-bd_dom_sf"/>
</dbReference>
<name>A0ABN1X5U9_9ACTN</name>
<sequence length="264" mass="28979">MIALEGEELVEAGRVAEDTFIRQMRRRRMALDLSQSDLAERAVALGGNLYQQTIAKLEAGQRALKLSEADILAKALGTTVQDMLASAFSGDAPPAMRKPPTLEELRAQAMAAERRLEAATEEATRAALAAKEAKAHALVAEMNFERATMRQRDVQQEYHYLLEQVALAERGQGPDAETTDTPPHEDHVTLGQKLASARLNAGMSVLELSKRTKIRPSIIEAMERGDFSPCGERSMYVNGHIRTYARAVGVDPDPLLKQWRSASG</sequence>
<feature type="coiled-coil region" evidence="1">
    <location>
        <begin position="102"/>
        <end position="136"/>
    </location>
</feature>